<dbReference type="InterPro" id="IPR008927">
    <property type="entry name" value="6-PGluconate_DH-like_C_sf"/>
</dbReference>
<keyword evidence="2" id="KW-0520">NAD</keyword>
<dbReference type="GO" id="GO:0004106">
    <property type="term" value="F:chorismate mutase activity"/>
    <property type="evidence" value="ECO:0007669"/>
    <property type="project" value="InterPro"/>
</dbReference>
<dbReference type="InterPro" id="IPR046826">
    <property type="entry name" value="PDH_N"/>
</dbReference>
<dbReference type="InterPro" id="IPR036263">
    <property type="entry name" value="Chorismate_II_sf"/>
</dbReference>
<dbReference type="PANTHER" id="PTHR21363:SF0">
    <property type="entry name" value="PREPHENATE DEHYDROGENASE [NADP(+)]"/>
    <property type="match status" value="1"/>
</dbReference>
<dbReference type="Pfam" id="PF20463">
    <property type="entry name" value="PDH_C"/>
    <property type="match status" value="1"/>
</dbReference>
<keyword evidence="2" id="KW-0413">Isomerase</keyword>
<dbReference type="SUPFAM" id="SSF48179">
    <property type="entry name" value="6-phosphogluconate dehydrogenase C-terminal domain-like"/>
    <property type="match status" value="1"/>
</dbReference>
<keyword evidence="2" id="KW-0028">Amino-acid biosynthesis</keyword>
<comment type="caution">
    <text evidence="5">The sequence shown here is derived from an EMBL/GenBank/DDBJ whole genome shotgun (WGS) entry which is preliminary data.</text>
</comment>
<dbReference type="GO" id="GO:0006571">
    <property type="term" value="P:tyrosine biosynthetic process"/>
    <property type="evidence" value="ECO:0007669"/>
    <property type="project" value="UniProtKB-UniPathway"/>
</dbReference>
<dbReference type="PANTHER" id="PTHR21363">
    <property type="entry name" value="PREPHENATE DEHYDROGENASE"/>
    <property type="match status" value="1"/>
</dbReference>
<sequence length="372" mass="42176">MEEQELARLRAEIDATDHQLLKTLKRRQELAAEIGRVKRKLGQPLYVPARERQLIAARRQEARAQGLSEQLIEDVLRRAMRESYQQQQASDEHLSGRVIAIIGGAGALGSLFHRLFTGAGARVMIIEKDDWAQLSEAEQLDLVLFATPIAQTPELITQLPELPDSCVLADLTSIKEQPLQQMLAQHQGPVVGLHPMFGPQLNHLAKQLIVVCHGRQQPAYQWLLDAFQRWGAHLQEVSAKQHDAAMAFVQMLRHLSTFVYGRHLAQEQVDIAQLIALSSPIYRLEMMMVGRLFAQNPELYADIILANKSHFVMIKRYLETFTEVLDQLERGERSDFIEAFEQVHQFFGDYAEQFLAESQHLLDAAGDAHQVG</sequence>
<dbReference type="SUPFAM" id="SSF48600">
    <property type="entry name" value="Chorismate mutase II"/>
    <property type="match status" value="1"/>
</dbReference>
<dbReference type="GO" id="GO:0004665">
    <property type="term" value="F:prephenate dehydrogenase (NADP+) activity"/>
    <property type="evidence" value="ECO:0007669"/>
    <property type="project" value="InterPro"/>
</dbReference>
<accession>A0A432ZME3</accession>
<dbReference type="NCBIfam" id="NF008400">
    <property type="entry name" value="PRK11199.1"/>
    <property type="match status" value="1"/>
</dbReference>
<dbReference type="Pfam" id="PF01817">
    <property type="entry name" value="CM_2"/>
    <property type="match status" value="1"/>
</dbReference>
<evidence type="ECO:0000259" key="4">
    <source>
        <dbReference type="PROSITE" id="PS51176"/>
    </source>
</evidence>
<dbReference type="Pfam" id="PF02153">
    <property type="entry name" value="PDH_N"/>
    <property type="match status" value="1"/>
</dbReference>
<feature type="domain" description="Chorismate mutase" evidence="3">
    <location>
        <begin position="1"/>
        <end position="91"/>
    </location>
</feature>
<dbReference type="GO" id="GO:0008977">
    <property type="term" value="F:prephenate dehydrogenase (NAD+) activity"/>
    <property type="evidence" value="ECO:0007669"/>
    <property type="project" value="InterPro"/>
</dbReference>
<dbReference type="PROSITE" id="PS51168">
    <property type="entry name" value="CHORISMATE_MUT_2"/>
    <property type="match status" value="1"/>
</dbReference>
<dbReference type="GO" id="GO:0046417">
    <property type="term" value="P:chorismate metabolic process"/>
    <property type="evidence" value="ECO:0007669"/>
    <property type="project" value="InterPro"/>
</dbReference>
<dbReference type="Gene3D" id="3.40.50.720">
    <property type="entry name" value="NAD(P)-binding Rossmann-like Domain"/>
    <property type="match status" value="1"/>
</dbReference>
<gene>
    <name evidence="5" type="ORF">CWI83_00555</name>
</gene>
<dbReference type="PROSITE" id="PS51176">
    <property type="entry name" value="PDH_ADH"/>
    <property type="match status" value="1"/>
</dbReference>
<feature type="domain" description="Prephenate/arogenate dehydrogenase" evidence="4">
    <location>
        <begin position="97"/>
        <end position="358"/>
    </location>
</feature>
<dbReference type="SMART" id="SM00830">
    <property type="entry name" value="CM_2"/>
    <property type="match status" value="1"/>
</dbReference>
<proteinExistence type="predicted"/>
<dbReference type="InterPro" id="IPR003099">
    <property type="entry name" value="Prephen_DH"/>
</dbReference>
<dbReference type="UniPathway" id="UPA00122">
    <property type="reaction ID" value="UER00961"/>
</dbReference>
<name>A0A432ZME3_9GAMM</name>
<keyword evidence="2" id="KW-0827">Tyrosine biosynthesis</keyword>
<dbReference type="GO" id="GO:0070403">
    <property type="term" value="F:NAD+ binding"/>
    <property type="evidence" value="ECO:0007669"/>
    <property type="project" value="InterPro"/>
</dbReference>
<comment type="pathway">
    <text evidence="2">Metabolic intermediate biosynthesis; prephenate biosynthesis; prephenate from chorismate: step 1/1.</text>
</comment>
<dbReference type="EMBL" id="PIQG01000001">
    <property type="protein sequence ID" value="RUO79046.1"/>
    <property type="molecule type" value="Genomic_DNA"/>
</dbReference>
<dbReference type="Gene3D" id="1.20.59.10">
    <property type="entry name" value="Chorismate mutase"/>
    <property type="match status" value="1"/>
</dbReference>
<dbReference type="OrthoDB" id="6198144at2"/>
<dbReference type="UniPathway" id="UPA00120">
    <property type="reaction ID" value="UER00203"/>
</dbReference>
<evidence type="ECO:0000313" key="5">
    <source>
        <dbReference type="EMBL" id="RUO79046.1"/>
    </source>
</evidence>
<dbReference type="InterPro" id="IPR036291">
    <property type="entry name" value="NAD(P)-bd_dom_sf"/>
</dbReference>
<dbReference type="SUPFAM" id="SSF51735">
    <property type="entry name" value="NAD(P)-binding Rossmann-fold domains"/>
    <property type="match status" value="1"/>
</dbReference>
<dbReference type="GO" id="GO:0005737">
    <property type="term" value="C:cytoplasm"/>
    <property type="evidence" value="ECO:0007669"/>
    <property type="project" value="UniProtKB-SubCell"/>
</dbReference>
<dbReference type="InterPro" id="IPR046825">
    <property type="entry name" value="PDH_C"/>
</dbReference>
<reference evidence="5 6" key="1">
    <citation type="journal article" date="2011" name="Front. Microbiol.">
        <title>Genomic signatures of strain selection and enhancement in Bacillus atrophaeus var. globigii, a historical biowarfare simulant.</title>
        <authorList>
            <person name="Gibbons H.S."/>
            <person name="Broomall S.M."/>
            <person name="McNew L.A."/>
            <person name="Daligault H."/>
            <person name="Chapman C."/>
            <person name="Bruce D."/>
            <person name="Karavis M."/>
            <person name="Krepps M."/>
            <person name="McGregor P.A."/>
            <person name="Hong C."/>
            <person name="Park K.H."/>
            <person name="Akmal A."/>
            <person name="Feldman A."/>
            <person name="Lin J.S."/>
            <person name="Chang W.E."/>
            <person name="Higgs B.W."/>
            <person name="Demirev P."/>
            <person name="Lindquist J."/>
            <person name="Liem A."/>
            <person name="Fochler E."/>
            <person name="Read T.D."/>
            <person name="Tapia R."/>
            <person name="Johnson S."/>
            <person name="Bishop-Lilly K.A."/>
            <person name="Detter C."/>
            <person name="Han C."/>
            <person name="Sozhamannan S."/>
            <person name="Rosenzweig C.N."/>
            <person name="Skowronski E.W."/>
        </authorList>
    </citation>
    <scope>NUCLEOTIDE SEQUENCE [LARGE SCALE GENOMIC DNA]</scope>
    <source>
        <strain evidence="5 6">PIT1</strain>
    </source>
</reference>
<organism evidence="5 6">
    <name type="scientific">Pseudidiomarina taiwanensis</name>
    <dbReference type="NCBI Taxonomy" id="337250"/>
    <lineage>
        <taxon>Bacteria</taxon>
        <taxon>Pseudomonadati</taxon>
        <taxon>Pseudomonadota</taxon>
        <taxon>Gammaproteobacteria</taxon>
        <taxon>Alteromonadales</taxon>
        <taxon>Idiomarinaceae</taxon>
        <taxon>Pseudidiomarina</taxon>
    </lineage>
</organism>
<keyword evidence="1 2" id="KW-0560">Oxidoreductase</keyword>
<dbReference type="AlphaFoldDB" id="A0A432ZME3"/>
<dbReference type="RefSeq" id="WP_126824294.1">
    <property type="nucleotide sequence ID" value="NZ_PIQG01000001.1"/>
</dbReference>
<comment type="pathway">
    <text evidence="2">Amino-acid biosynthesis; L-tyrosine biosynthesis; (4-hydroxyphenyl)pyruvate from prephenate (NAD(+) route): step 1/1.</text>
</comment>
<dbReference type="Gene3D" id="1.10.3660.10">
    <property type="entry name" value="6-phosphogluconate dehydrogenase C-terminal like domain"/>
    <property type="match status" value="1"/>
</dbReference>
<evidence type="ECO:0000256" key="2">
    <source>
        <dbReference type="PIRNR" id="PIRNR001499"/>
    </source>
</evidence>
<dbReference type="PIRSF" id="PIRSF001499">
    <property type="entry name" value="Chor_mut_pdh_Tpr"/>
    <property type="match status" value="1"/>
</dbReference>
<dbReference type="Proteomes" id="UP000288279">
    <property type="component" value="Unassembled WGS sequence"/>
</dbReference>
<keyword evidence="6" id="KW-1185">Reference proteome</keyword>
<evidence type="ECO:0000256" key="1">
    <source>
        <dbReference type="ARBA" id="ARBA00023002"/>
    </source>
</evidence>
<dbReference type="InterPro" id="IPR008244">
    <property type="entry name" value="Chor_mut/prephenate_DH_T"/>
</dbReference>
<dbReference type="InterPro" id="IPR036979">
    <property type="entry name" value="CM_dom_sf"/>
</dbReference>
<evidence type="ECO:0000313" key="6">
    <source>
        <dbReference type="Proteomes" id="UP000288279"/>
    </source>
</evidence>
<protein>
    <recommendedName>
        <fullName evidence="2">T-protein</fullName>
    </recommendedName>
</protein>
<dbReference type="InterPro" id="IPR002701">
    <property type="entry name" value="CM_II_prokaryot"/>
</dbReference>
<dbReference type="InterPro" id="IPR050812">
    <property type="entry name" value="Preph/Arog_dehydrog"/>
</dbReference>
<comment type="subcellular location">
    <subcellularLocation>
        <location evidence="2">Cytoplasm</location>
    </subcellularLocation>
</comment>
<evidence type="ECO:0000259" key="3">
    <source>
        <dbReference type="PROSITE" id="PS51168"/>
    </source>
</evidence>
<keyword evidence="2" id="KW-0963">Cytoplasm</keyword>
<keyword evidence="2" id="KW-0057">Aromatic amino acid biosynthesis</keyword>